<dbReference type="AlphaFoldDB" id="A0A9D1JN15"/>
<protein>
    <recommendedName>
        <fullName evidence="1">DUF6613 domain-containing protein</fullName>
    </recommendedName>
</protein>
<name>A0A9D1JN15_9BACT</name>
<dbReference type="Proteomes" id="UP000823928">
    <property type="component" value="Unassembled WGS sequence"/>
</dbReference>
<reference evidence="2" key="2">
    <citation type="journal article" date="2021" name="PeerJ">
        <title>Extensive microbial diversity within the chicken gut microbiome revealed by metagenomics and culture.</title>
        <authorList>
            <person name="Gilroy R."/>
            <person name="Ravi A."/>
            <person name="Getino M."/>
            <person name="Pursley I."/>
            <person name="Horton D.L."/>
            <person name="Alikhan N.F."/>
            <person name="Baker D."/>
            <person name="Gharbi K."/>
            <person name="Hall N."/>
            <person name="Watson M."/>
            <person name="Adriaenssens E.M."/>
            <person name="Foster-Nyarko E."/>
            <person name="Jarju S."/>
            <person name="Secka A."/>
            <person name="Antonio M."/>
            <person name="Oren A."/>
            <person name="Chaudhuri R.R."/>
            <person name="La Ragione R."/>
            <person name="Hildebrand F."/>
            <person name="Pallen M.J."/>
        </authorList>
    </citation>
    <scope>NUCLEOTIDE SEQUENCE</scope>
    <source>
        <strain evidence="2">6276</strain>
    </source>
</reference>
<dbReference type="EMBL" id="DVIU01000153">
    <property type="protein sequence ID" value="HIS36498.1"/>
    <property type="molecule type" value="Genomic_DNA"/>
</dbReference>
<dbReference type="InterPro" id="IPR046721">
    <property type="entry name" value="DUF6613"/>
</dbReference>
<proteinExistence type="predicted"/>
<dbReference type="Pfam" id="PF20318">
    <property type="entry name" value="DUF6613"/>
    <property type="match status" value="1"/>
</dbReference>
<gene>
    <name evidence="2" type="ORF">IAC10_07700</name>
</gene>
<sequence>MAEVLITLGIIGTVAAMTLPSIIQKQHEKVAVTQLKKAYSELSQAMSFAVNEDGTADTWNVYQYDSSGEDSSIGGDSEGAVQRYEPHNLIKRLKVVKNCQFKSQGCFIDGGYKMLGGGRERNFETLNNQYYKIILSDGTAMAFEGYEPRLSSSEDRAYGEIWVDINGSKKPNVAGKDLFLFIYTKDRIYPYGYQKNNVPLSNTNCKLNSSGYDCTSWVLAHGNMDYLYCDDLSWKGKSKCK</sequence>
<accession>A0A9D1JN15</accession>
<evidence type="ECO:0000313" key="2">
    <source>
        <dbReference type="EMBL" id="HIS36498.1"/>
    </source>
</evidence>
<organism evidence="2 3">
    <name type="scientific">Candidatus Scatousia excrementigallinarum</name>
    <dbReference type="NCBI Taxonomy" id="2840935"/>
    <lineage>
        <taxon>Bacteria</taxon>
        <taxon>Candidatus Scatousia</taxon>
    </lineage>
</organism>
<evidence type="ECO:0000313" key="3">
    <source>
        <dbReference type="Proteomes" id="UP000823928"/>
    </source>
</evidence>
<evidence type="ECO:0000259" key="1">
    <source>
        <dbReference type="Pfam" id="PF20318"/>
    </source>
</evidence>
<comment type="caution">
    <text evidence="2">The sequence shown here is derived from an EMBL/GenBank/DDBJ whole genome shotgun (WGS) entry which is preliminary data.</text>
</comment>
<reference evidence="2" key="1">
    <citation type="submission" date="2020-10" db="EMBL/GenBank/DDBJ databases">
        <authorList>
            <person name="Gilroy R."/>
        </authorList>
    </citation>
    <scope>NUCLEOTIDE SEQUENCE</scope>
    <source>
        <strain evidence="2">6276</strain>
    </source>
</reference>
<feature type="domain" description="DUF6613" evidence="1">
    <location>
        <begin position="22"/>
        <end position="198"/>
    </location>
</feature>